<dbReference type="EMBL" id="VSRR010002841">
    <property type="protein sequence ID" value="MPC33478.1"/>
    <property type="molecule type" value="Genomic_DNA"/>
</dbReference>
<proteinExistence type="predicted"/>
<organism evidence="2 3">
    <name type="scientific">Portunus trituberculatus</name>
    <name type="common">Swimming crab</name>
    <name type="synonym">Neptunus trituberculatus</name>
    <dbReference type="NCBI Taxonomy" id="210409"/>
    <lineage>
        <taxon>Eukaryota</taxon>
        <taxon>Metazoa</taxon>
        <taxon>Ecdysozoa</taxon>
        <taxon>Arthropoda</taxon>
        <taxon>Crustacea</taxon>
        <taxon>Multicrustacea</taxon>
        <taxon>Malacostraca</taxon>
        <taxon>Eumalacostraca</taxon>
        <taxon>Eucarida</taxon>
        <taxon>Decapoda</taxon>
        <taxon>Pleocyemata</taxon>
        <taxon>Brachyura</taxon>
        <taxon>Eubrachyura</taxon>
        <taxon>Portunoidea</taxon>
        <taxon>Portunidae</taxon>
        <taxon>Portuninae</taxon>
        <taxon>Portunus</taxon>
    </lineage>
</organism>
<feature type="compositionally biased region" description="Polar residues" evidence="1">
    <location>
        <begin position="76"/>
        <end position="114"/>
    </location>
</feature>
<feature type="region of interest" description="Disordered" evidence="1">
    <location>
        <begin position="39"/>
        <end position="140"/>
    </location>
</feature>
<comment type="caution">
    <text evidence="2">The sequence shown here is derived from an EMBL/GenBank/DDBJ whole genome shotgun (WGS) entry which is preliminary data.</text>
</comment>
<evidence type="ECO:0000313" key="3">
    <source>
        <dbReference type="Proteomes" id="UP000324222"/>
    </source>
</evidence>
<keyword evidence="3" id="KW-1185">Reference proteome</keyword>
<name>A0A5B7EJG2_PORTR</name>
<dbReference type="Proteomes" id="UP000324222">
    <property type="component" value="Unassembled WGS sequence"/>
</dbReference>
<evidence type="ECO:0000313" key="2">
    <source>
        <dbReference type="EMBL" id="MPC33478.1"/>
    </source>
</evidence>
<gene>
    <name evidence="2" type="ORF">E2C01_026830</name>
</gene>
<reference evidence="2 3" key="1">
    <citation type="submission" date="2019-05" db="EMBL/GenBank/DDBJ databases">
        <title>Another draft genome of Portunus trituberculatus and its Hox gene families provides insights of decapod evolution.</title>
        <authorList>
            <person name="Jeong J.-H."/>
            <person name="Song I."/>
            <person name="Kim S."/>
            <person name="Choi T."/>
            <person name="Kim D."/>
            <person name="Ryu S."/>
            <person name="Kim W."/>
        </authorList>
    </citation>
    <scope>NUCLEOTIDE SEQUENCE [LARGE SCALE GENOMIC DNA]</scope>
    <source>
        <tissue evidence="2">Muscle</tissue>
    </source>
</reference>
<sequence>MLLVTEVFGVGVFAVAEAAAAAAAASTAGILYTAAWTAWPPRGRPDAQRQRKHYRRQAGSNTSRRNWTCLDPHQEPGNQPSQLPQSLHYSHPPNETQQAQQAQRPRGSTDQYSQCAHDGRRQVSGLPDEAHKNSLRTSRPPQTCWSWRIIPAWPGPRPVLCSASHFHYVLVNKEVHVRKTCSLRQTRTRHAHNIFYRIHMMRH</sequence>
<evidence type="ECO:0000256" key="1">
    <source>
        <dbReference type="SAM" id="MobiDB-lite"/>
    </source>
</evidence>
<protein>
    <submittedName>
        <fullName evidence="2">Uncharacterized protein</fullName>
    </submittedName>
</protein>
<dbReference type="AlphaFoldDB" id="A0A5B7EJG2"/>
<accession>A0A5B7EJG2</accession>